<feature type="domain" description="ERCC4" evidence="6">
    <location>
        <begin position="120"/>
        <end position="251"/>
    </location>
</feature>
<feature type="compositionally biased region" description="Acidic residues" evidence="5">
    <location>
        <begin position="1"/>
        <end position="28"/>
    </location>
</feature>
<dbReference type="Proteomes" id="UP000261420">
    <property type="component" value="Unplaced"/>
</dbReference>
<dbReference type="OMA" id="QEETKEC"/>
<evidence type="ECO:0000313" key="7">
    <source>
        <dbReference type="Ensembl" id="ENSSDUP00000023101.1"/>
    </source>
</evidence>
<name>A0A3B4UX20_SERDU</name>
<sequence length="382" mass="43063">RQFLDQEAELSEDAEGPDVSSDEEDGEEQNQSLDGFVVDNMHLSQGLNSEMHGVYLKSVRSPAVQGKFKMSYRNHHVDIFSQVPEMDETYAEDSFVVGSEVEEVESSEEEAEDVELMPEDSYVDGRRQYATRRRVFLHKVRAEAGAGVKTRAEAPPEQRAGVKTKRTRVIRINDSSDEGVDLMTSLRQRHAATVHVCSLDGSYFIVSNRMAVERHSQSDLAAVQNRKRLVERVNSLQGLFERVCLIVEKDRTKSEASRPFQRTRYYDGTLAGLVRTGVRLLWSDGAEESAGLLADLARLEQRKGQGISVPLEVKGQHRQQALQLYLSLPSVSYVHALNMSHNFRSISQLINSIEAIQKGGCMSQSRAEEVYRVLRYSCDSFL</sequence>
<evidence type="ECO:0000256" key="2">
    <source>
        <dbReference type="ARBA" id="ARBA00022801"/>
    </source>
</evidence>
<dbReference type="PANTHER" id="PTHR14025">
    <property type="entry name" value="FANCONI ANEMIA GROUP M FANCM FAMILY MEMBER"/>
    <property type="match status" value="1"/>
</dbReference>
<dbReference type="GO" id="GO:0016787">
    <property type="term" value="F:hydrolase activity"/>
    <property type="evidence" value="ECO:0007669"/>
    <property type="project" value="UniProtKB-KW"/>
</dbReference>
<evidence type="ECO:0000256" key="3">
    <source>
        <dbReference type="ARBA" id="ARBA00022806"/>
    </source>
</evidence>
<dbReference type="GO" id="GO:0004518">
    <property type="term" value="F:nuclease activity"/>
    <property type="evidence" value="ECO:0007669"/>
    <property type="project" value="InterPro"/>
</dbReference>
<dbReference type="SMART" id="SM00891">
    <property type="entry name" value="ERCC4"/>
    <property type="match status" value="1"/>
</dbReference>
<proteinExistence type="predicted"/>
<evidence type="ECO:0000313" key="8">
    <source>
        <dbReference type="Proteomes" id="UP000261420"/>
    </source>
</evidence>
<organism evidence="7 8">
    <name type="scientific">Seriola dumerili</name>
    <name type="common">Greater amberjack</name>
    <name type="synonym">Caranx dumerili</name>
    <dbReference type="NCBI Taxonomy" id="41447"/>
    <lineage>
        <taxon>Eukaryota</taxon>
        <taxon>Metazoa</taxon>
        <taxon>Chordata</taxon>
        <taxon>Craniata</taxon>
        <taxon>Vertebrata</taxon>
        <taxon>Euteleostomi</taxon>
        <taxon>Actinopterygii</taxon>
        <taxon>Neopterygii</taxon>
        <taxon>Teleostei</taxon>
        <taxon>Neoteleostei</taxon>
        <taxon>Acanthomorphata</taxon>
        <taxon>Carangaria</taxon>
        <taxon>Carangiformes</taxon>
        <taxon>Carangidae</taxon>
        <taxon>Seriola</taxon>
    </lineage>
</organism>
<dbReference type="SUPFAM" id="SSF52980">
    <property type="entry name" value="Restriction endonuclease-like"/>
    <property type="match status" value="1"/>
</dbReference>
<dbReference type="GO" id="GO:0009378">
    <property type="term" value="F:four-way junction helicase activity"/>
    <property type="evidence" value="ECO:0007669"/>
    <property type="project" value="TreeGrafter"/>
</dbReference>
<dbReference type="PANTHER" id="PTHR14025:SF20">
    <property type="entry name" value="FANCONI ANEMIA GROUP M PROTEIN"/>
    <property type="match status" value="1"/>
</dbReference>
<keyword evidence="4" id="KW-0067">ATP-binding</keyword>
<dbReference type="InterPro" id="IPR006166">
    <property type="entry name" value="ERCC4_domain"/>
</dbReference>
<evidence type="ECO:0000256" key="4">
    <source>
        <dbReference type="ARBA" id="ARBA00022840"/>
    </source>
</evidence>
<evidence type="ECO:0000259" key="6">
    <source>
        <dbReference type="SMART" id="SM00891"/>
    </source>
</evidence>
<dbReference type="AlphaFoldDB" id="A0A3B4UX20"/>
<dbReference type="Ensembl" id="ENSSDUT00000023525.1">
    <property type="protein sequence ID" value="ENSSDUP00000023101.1"/>
    <property type="gene ID" value="ENSSDUG00000016785.1"/>
</dbReference>
<dbReference type="GO" id="GO:0000400">
    <property type="term" value="F:four-way junction DNA binding"/>
    <property type="evidence" value="ECO:0007669"/>
    <property type="project" value="TreeGrafter"/>
</dbReference>
<dbReference type="Pfam" id="PF02732">
    <property type="entry name" value="ERCC4"/>
    <property type="match status" value="1"/>
</dbReference>
<reference evidence="7" key="1">
    <citation type="submission" date="2025-08" db="UniProtKB">
        <authorList>
            <consortium name="Ensembl"/>
        </authorList>
    </citation>
    <scope>IDENTIFICATION</scope>
</reference>
<accession>A0A3B4UX20</accession>
<dbReference type="GO" id="GO:0045003">
    <property type="term" value="P:double-strand break repair via synthesis-dependent strand annealing"/>
    <property type="evidence" value="ECO:0007669"/>
    <property type="project" value="TreeGrafter"/>
</dbReference>
<keyword evidence="3" id="KW-0347">Helicase</keyword>
<dbReference type="GO" id="GO:0036297">
    <property type="term" value="P:interstrand cross-link repair"/>
    <property type="evidence" value="ECO:0007669"/>
    <property type="project" value="TreeGrafter"/>
</dbReference>
<dbReference type="GO" id="GO:0043138">
    <property type="term" value="F:3'-5' DNA helicase activity"/>
    <property type="evidence" value="ECO:0007669"/>
    <property type="project" value="TreeGrafter"/>
</dbReference>
<dbReference type="InterPro" id="IPR011335">
    <property type="entry name" value="Restrct_endonuc-II-like"/>
</dbReference>
<evidence type="ECO:0000256" key="5">
    <source>
        <dbReference type="SAM" id="MobiDB-lite"/>
    </source>
</evidence>
<dbReference type="STRING" id="41447.ENSSDUP00000023101"/>
<feature type="region of interest" description="Disordered" evidence="5">
    <location>
        <begin position="1"/>
        <end position="30"/>
    </location>
</feature>
<reference evidence="7" key="2">
    <citation type="submission" date="2025-09" db="UniProtKB">
        <authorList>
            <consortium name="Ensembl"/>
        </authorList>
    </citation>
    <scope>IDENTIFICATION</scope>
</reference>
<dbReference type="GO" id="GO:0005524">
    <property type="term" value="F:ATP binding"/>
    <property type="evidence" value="ECO:0007669"/>
    <property type="project" value="UniProtKB-KW"/>
</dbReference>
<dbReference type="Gene3D" id="1.10.150.20">
    <property type="entry name" value="5' to 3' exonuclease, C-terminal subdomain"/>
    <property type="match status" value="1"/>
</dbReference>
<keyword evidence="8" id="KW-1185">Reference proteome</keyword>
<dbReference type="GeneTree" id="ENSGT00980000200482"/>
<keyword evidence="1" id="KW-0547">Nucleotide-binding</keyword>
<protein>
    <submittedName>
        <fullName evidence="7">FA complementation group M</fullName>
    </submittedName>
</protein>
<evidence type="ECO:0000256" key="1">
    <source>
        <dbReference type="ARBA" id="ARBA00022741"/>
    </source>
</evidence>
<keyword evidence="2" id="KW-0378">Hydrolase</keyword>
<dbReference type="Gene3D" id="3.40.50.10130">
    <property type="match status" value="1"/>
</dbReference>